<dbReference type="PANTHER" id="PTHR12080:SF125">
    <property type="entry name" value="CD48 ANTIGEN-LIKE"/>
    <property type="match status" value="1"/>
</dbReference>
<dbReference type="SUPFAM" id="SSF48726">
    <property type="entry name" value="Immunoglobulin"/>
    <property type="match status" value="1"/>
</dbReference>
<keyword evidence="6" id="KW-0812">Transmembrane</keyword>
<dbReference type="RefSeq" id="XP_028325606.1">
    <property type="nucleotide sequence ID" value="XM_028469805.1"/>
</dbReference>
<feature type="region of interest" description="Disordered" evidence="5">
    <location>
        <begin position="249"/>
        <end position="275"/>
    </location>
</feature>
<dbReference type="InterPro" id="IPR036179">
    <property type="entry name" value="Ig-like_dom_sf"/>
</dbReference>
<name>A0A8C5ECE0_GOUWI</name>
<evidence type="ECO:0000313" key="9">
    <source>
        <dbReference type="Proteomes" id="UP000694680"/>
    </source>
</evidence>
<dbReference type="GeneID" id="114477476"/>
<feature type="transmembrane region" description="Helical" evidence="6">
    <location>
        <begin position="201"/>
        <end position="221"/>
    </location>
</feature>
<sequence length="275" mass="30677">MLAVWLCVWTAVVCAQAEVIGQIGGEVVLSPPPVSRSIISITWRKGGDLAIEWEEKTTMDKYRQFQERGHLNTTTGEMTITGLTWADGGDYTVEINGVMEKPVHLKLISAVPKPVITESCDEQVTICNLTCDGNTTGAELLAYTWKSDGGQIMAASQRNFIITKEFHSKVREFSCQMENRFGIESSQPIRNPLFSAEGPRIFTGVIVFVIMLIPVVLAVVIHRMKTGVWFFDKGPMFWTADFWSRNERGQSDAVETNGSAATEQQARTEEETQMM</sequence>
<feature type="compositionally biased region" description="Basic and acidic residues" evidence="5">
    <location>
        <begin position="266"/>
        <end position="275"/>
    </location>
</feature>
<gene>
    <name evidence="8" type="primary">LOC114477476</name>
</gene>
<dbReference type="PANTHER" id="PTHR12080">
    <property type="entry name" value="SIGNALING LYMPHOCYTIC ACTIVATION MOLECULE"/>
    <property type="match status" value="1"/>
</dbReference>
<reference evidence="8" key="1">
    <citation type="submission" date="2020-06" db="EMBL/GenBank/DDBJ databases">
        <authorList>
            <consortium name="Wellcome Sanger Institute Data Sharing"/>
        </authorList>
    </citation>
    <scope>NUCLEOTIDE SEQUENCE [LARGE SCALE GENOMIC DNA]</scope>
</reference>
<keyword evidence="9" id="KW-1185">Reference proteome</keyword>
<protein>
    <submittedName>
        <fullName evidence="8">Uncharacterized LOC114477476</fullName>
    </submittedName>
</protein>
<keyword evidence="3 6" id="KW-0472">Membrane</keyword>
<keyword evidence="6" id="KW-1133">Transmembrane helix</keyword>
<feature type="chain" id="PRO_5034505350" evidence="7">
    <location>
        <begin position="18"/>
        <end position="275"/>
    </location>
</feature>
<dbReference type="Ensembl" id="ENSGWIT00000021736.1">
    <property type="protein sequence ID" value="ENSGWIP00000019747.1"/>
    <property type="gene ID" value="ENSGWIG00000010766.1"/>
</dbReference>
<comment type="subcellular location">
    <subcellularLocation>
        <location evidence="1">Membrane</location>
    </subcellularLocation>
</comment>
<reference evidence="8" key="3">
    <citation type="submission" date="2025-09" db="UniProtKB">
        <authorList>
            <consortium name="Ensembl"/>
        </authorList>
    </citation>
    <scope>IDENTIFICATION</scope>
</reference>
<evidence type="ECO:0000313" key="8">
    <source>
        <dbReference type="Ensembl" id="ENSGWIP00000019747.1"/>
    </source>
</evidence>
<keyword evidence="4" id="KW-0325">Glycoprotein</keyword>
<dbReference type="OrthoDB" id="9427418at2759"/>
<evidence type="ECO:0000256" key="4">
    <source>
        <dbReference type="ARBA" id="ARBA00023180"/>
    </source>
</evidence>
<keyword evidence="2 7" id="KW-0732">Signal</keyword>
<dbReference type="Gene3D" id="2.60.40.10">
    <property type="entry name" value="Immunoglobulins"/>
    <property type="match status" value="2"/>
</dbReference>
<evidence type="ECO:0000256" key="2">
    <source>
        <dbReference type="ARBA" id="ARBA00022729"/>
    </source>
</evidence>
<accession>A0A8C5ECE0</accession>
<evidence type="ECO:0000256" key="5">
    <source>
        <dbReference type="SAM" id="MobiDB-lite"/>
    </source>
</evidence>
<dbReference type="GO" id="GO:0016020">
    <property type="term" value="C:membrane"/>
    <property type="evidence" value="ECO:0007669"/>
    <property type="project" value="UniProtKB-SubCell"/>
</dbReference>
<evidence type="ECO:0000256" key="7">
    <source>
        <dbReference type="SAM" id="SignalP"/>
    </source>
</evidence>
<evidence type="ECO:0000256" key="1">
    <source>
        <dbReference type="ARBA" id="ARBA00004370"/>
    </source>
</evidence>
<evidence type="ECO:0000256" key="3">
    <source>
        <dbReference type="ARBA" id="ARBA00023136"/>
    </source>
</evidence>
<proteinExistence type="predicted"/>
<evidence type="ECO:0000256" key="6">
    <source>
        <dbReference type="SAM" id="Phobius"/>
    </source>
</evidence>
<feature type="signal peptide" evidence="7">
    <location>
        <begin position="1"/>
        <end position="17"/>
    </location>
</feature>
<dbReference type="AlphaFoldDB" id="A0A8C5ECE0"/>
<organism evidence="8 9">
    <name type="scientific">Gouania willdenowi</name>
    <name type="common">Blunt-snouted clingfish</name>
    <name type="synonym">Lepadogaster willdenowi</name>
    <dbReference type="NCBI Taxonomy" id="441366"/>
    <lineage>
        <taxon>Eukaryota</taxon>
        <taxon>Metazoa</taxon>
        <taxon>Chordata</taxon>
        <taxon>Craniata</taxon>
        <taxon>Vertebrata</taxon>
        <taxon>Euteleostomi</taxon>
        <taxon>Actinopterygii</taxon>
        <taxon>Neopterygii</taxon>
        <taxon>Teleostei</taxon>
        <taxon>Neoteleostei</taxon>
        <taxon>Acanthomorphata</taxon>
        <taxon>Ovalentaria</taxon>
        <taxon>Blenniimorphae</taxon>
        <taxon>Blenniiformes</taxon>
        <taxon>Gobiesocoidei</taxon>
        <taxon>Gobiesocidae</taxon>
        <taxon>Gobiesocinae</taxon>
        <taxon>Gouania</taxon>
    </lineage>
</organism>
<dbReference type="InterPro" id="IPR015631">
    <property type="entry name" value="CD2/SLAM_rcpt"/>
</dbReference>
<dbReference type="InterPro" id="IPR013783">
    <property type="entry name" value="Ig-like_fold"/>
</dbReference>
<dbReference type="Proteomes" id="UP000694680">
    <property type="component" value="Chromosome 2"/>
</dbReference>
<reference evidence="8" key="2">
    <citation type="submission" date="2025-08" db="UniProtKB">
        <authorList>
            <consortium name="Ensembl"/>
        </authorList>
    </citation>
    <scope>IDENTIFICATION</scope>
</reference>